<proteinExistence type="predicted"/>
<dbReference type="AlphaFoldDB" id="W9JVI6"/>
<protein>
    <submittedName>
        <fullName evidence="1">Uncharacterized protein</fullName>
    </submittedName>
</protein>
<organism evidence="1">
    <name type="scientific">Fusarium oxysporum Fo47</name>
    <dbReference type="NCBI Taxonomy" id="660027"/>
    <lineage>
        <taxon>Eukaryota</taxon>
        <taxon>Fungi</taxon>
        <taxon>Dikarya</taxon>
        <taxon>Ascomycota</taxon>
        <taxon>Pezizomycotina</taxon>
        <taxon>Sordariomycetes</taxon>
        <taxon>Hypocreomycetidae</taxon>
        <taxon>Hypocreales</taxon>
        <taxon>Nectriaceae</taxon>
        <taxon>Fusarium</taxon>
        <taxon>Fusarium oxysporum species complex</taxon>
    </lineage>
</organism>
<reference evidence="1" key="2">
    <citation type="submission" date="2012-06" db="EMBL/GenBank/DDBJ databases">
        <title>Annotation of the Genome Sequence of Fusarium oxysporum Fo47.</title>
        <authorList>
            <consortium name="The Broad Institute Genomics Platform"/>
            <person name="Ma L.-J."/>
            <person name="Corby-Kistler H."/>
            <person name="Broz K."/>
            <person name="Gale L.R."/>
            <person name="Jonkers W."/>
            <person name="O'Donnell K."/>
            <person name="Ploetz R."/>
            <person name="Steinberg C."/>
            <person name="Schwartz D.C."/>
            <person name="VanEtten H."/>
            <person name="Zhou S."/>
            <person name="Young S.K."/>
            <person name="Zeng Q."/>
            <person name="Gargeya S."/>
            <person name="Fitzgerald M."/>
            <person name="Abouelleil A."/>
            <person name="Alvarado L."/>
            <person name="Chapman S.B."/>
            <person name="Gainer-Dewar J."/>
            <person name="Goldberg J."/>
            <person name="Griggs A."/>
            <person name="Gujja S."/>
            <person name="Hansen M."/>
            <person name="Howarth C."/>
            <person name="Imamovic A."/>
            <person name="Ireland A."/>
            <person name="Larimer J."/>
            <person name="McCowan C."/>
            <person name="Murphy C."/>
            <person name="Pearson M."/>
            <person name="Poon T.W."/>
            <person name="Priest M."/>
            <person name="Roberts A."/>
            <person name="Saif S."/>
            <person name="Shea T."/>
            <person name="Sykes S."/>
            <person name="Wortman J."/>
            <person name="Nusbaum C."/>
            <person name="Birren B."/>
        </authorList>
    </citation>
    <scope>NUCLEOTIDE SEQUENCE</scope>
    <source>
        <strain evidence="1">Fo47</strain>
    </source>
</reference>
<evidence type="ECO:0000313" key="1">
    <source>
        <dbReference type="EMBL" id="EWZ34539.1"/>
    </source>
</evidence>
<dbReference type="EMBL" id="JH717904">
    <property type="protein sequence ID" value="EWZ34539.1"/>
    <property type="molecule type" value="Genomic_DNA"/>
</dbReference>
<reference evidence="1" key="1">
    <citation type="submission" date="2011-06" db="EMBL/GenBank/DDBJ databases">
        <title>The Genome Sequence of Fusarium oxysporum Fo47.</title>
        <authorList>
            <consortium name="The Broad Institute Genome Sequencing Platform"/>
            <person name="Ma L.-J."/>
            <person name="Gale L.R."/>
            <person name="Schwartz D.C."/>
            <person name="Zhou S."/>
            <person name="Corby-Kistler H."/>
            <person name="Young S.K."/>
            <person name="Zeng Q."/>
            <person name="Gargeya S."/>
            <person name="Fitzgerald M."/>
            <person name="Haas B."/>
            <person name="Abouelleil A."/>
            <person name="Alvarado L."/>
            <person name="Arachchi H.M."/>
            <person name="Berlin A."/>
            <person name="Brown A."/>
            <person name="Chapman S.B."/>
            <person name="Chen Z."/>
            <person name="Dunbar C."/>
            <person name="Freedman E."/>
            <person name="Gearin G."/>
            <person name="Gellesch M."/>
            <person name="Goldberg J."/>
            <person name="Griggs A."/>
            <person name="Gujja S."/>
            <person name="Heiman D."/>
            <person name="Howarth C."/>
            <person name="Larson L."/>
            <person name="Lui A."/>
            <person name="MacDonald P.J.P."/>
            <person name="Mehta T."/>
            <person name="Montmayeur A."/>
            <person name="Murphy C."/>
            <person name="Neiman D."/>
            <person name="Pearson M."/>
            <person name="Priest M."/>
            <person name="Roberts A."/>
            <person name="Saif S."/>
            <person name="Shea T."/>
            <person name="Shenoy N."/>
            <person name="Sisk P."/>
            <person name="Stolte C."/>
            <person name="Sykes S."/>
            <person name="Wortman J."/>
            <person name="Nusbaum C."/>
            <person name="Birren B."/>
        </authorList>
    </citation>
    <scope>NUCLEOTIDE SEQUENCE [LARGE SCALE GENOMIC DNA]</scope>
    <source>
        <strain evidence="1">Fo47</strain>
    </source>
</reference>
<sequence length="42" mass="4895">MALKGNESYGKIGEISYIQQETMYEFEKVVENFVFRARGLAF</sequence>
<accession>W9JVI6</accession>
<name>W9JVI6_FUSOX</name>
<dbReference type="HOGENOM" id="CLU_3260555_0_0_1"/>
<dbReference type="Proteomes" id="UP000030766">
    <property type="component" value="Unassembled WGS sequence"/>
</dbReference>
<dbReference type="VEuPathDB" id="FungiDB:FOZG_12496"/>
<gene>
    <name evidence="1" type="ORF">FOZG_12496</name>
</gene>